<organism evidence="2 3">
    <name type="scientific">Trichodelitschia bisporula</name>
    <dbReference type="NCBI Taxonomy" id="703511"/>
    <lineage>
        <taxon>Eukaryota</taxon>
        <taxon>Fungi</taxon>
        <taxon>Dikarya</taxon>
        <taxon>Ascomycota</taxon>
        <taxon>Pezizomycotina</taxon>
        <taxon>Dothideomycetes</taxon>
        <taxon>Dothideomycetes incertae sedis</taxon>
        <taxon>Phaeotrichales</taxon>
        <taxon>Phaeotrichaceae</taxon>
        <taxon>Trichodelitschia</taxon>
    </lineage>
</organism>
<evidence type="ECO:0000256" key="1">
    <source>
        <dbReference type="SAM" id="Phobius"/>
    </source>
</evidence>
<dbReference type="EMBL" id="ML996692">
    <property type="protein sequence ID" value="KAF2401947.1"/>
    <property type="molecule type" value="Genomic_DNA"/>
</dbReference>
<feature type="transmembrane region" description="Helical" evidence="1">
    <location>
        <begin position="131"/>
        <end position="149"/>
    </location>
</feature>
<keyword evidence="3" id="KW-1185">Reference proteome</keyword>
<sequence length="173" mass="18926">MTILHDNSSRRVILESLFESSLVCTTRRPAPYSFFPQLQRPSAATAHLPVPESGQGPARQRSPVLISHKPPSHARDIAPPAAPLPVRAAHSTPLNALPVENRLFVVPNTAHHLPPLPYSRREKLPSPHTRVLLGICSLFLLASLSPVFLRPIAPRGRRALGPRAPPAFLCSLR</sequence>
<name>A0A6G1I1J8_9PEZI</name>
<accession>A0A6G1I1J8</accession>
<dbReference type="AlphaFoldDB" id="A0A6G1I1J8"/>
<keyword evidence="1" id="KW-1133">Transmembrane helix</keyword>
<evidence type="ECO:0000313" key="2">
    <source>
        <dbReference type="EMBL" id="KAF2401947.1"/>
    </source>
</evidence>
<keyword evidence="1" id="KW-0812">Transmembrane</keyword>
<reference evidence="2" key="1">
    <citation type="journal article" date="2020" name="Stud. Mycol.">
        <title>101 Dothideomycetes genomes: a test case for predicting lifestyles and emergence of pathogens.</title>
        <authorList>
            <person name="Haridas S."/>
            <person name="Albert R."/>
            <person name="Binder M."/>
            <person name="Bloem J."/>
            <person name="Labutti K."/>
            <person name="Salamov A."/>
            <person name="Andreopoulos B."/>
            <person name="Baker S."/>
            <person name="Barry K."/>
            <person name="Bills G."/>
            <person name="Bluhm B."/>
            <person name="Cannon C."/>
            <person name="Castanera R."/>
            <person name="Culley D."/>
            <person name="Daum C."/>
            <person name="Ezra D."/>
            <person name="Gonzalez J."/>
            <person name="Henrissat B."/>
            <person name="Kuo A."/>
            <person name="Liang C."/>
            <person name="Lipzen A."/>
            <person name="Lutzoni F."/>
            <person name="Magnuson J."/>
            <person name="Mondo S."/>
            <person name="Nolan M."/>
            <person name="Ohm R."/>
            <person name="Pangilinan J."/>
            <person name="Park H.-J."/>
            <person name="Ramirez L."/>
            <person name="Alfaro M."/>
            <person name="Sun H."/>
            <person name="Tritt A."/>
            <person name="Yoshinaga Y."/>
            <person name="Zwiers L.-H."/>
            <person name="Turgeon B."/>
            <person name="Goodwin S."/>
            <person name="Spatafora J."/>
            <person name="Crous P."/>
            <person name="Grigoriev I."/>
        </authorList>
    </citation>
    <scope>NUCLEOTIDE SEQUENCE</scope>
    <source>
        <strain evidence="2">CBS 262.69</strain>
    </source>
</reference>
<proteinExistence type="predicted"/>
<dbReference type="Proteomes" id="UP000799640">
    <property type="component" value="Unassembled WGS sequence"/>
</dbReference>
<gene>
    <name evidence="2" type="ORF">EJ06DRAFT_369214</name>
</gene>
<protein>
    <submittedName>
        <fullName evidence="2">Uncharacterized protein</fullName>
    </submittedName>
</protein>
<evidence type="ECO:0000313" key="3">
    <source>
        <dbReference type="Proteomes" id="UP000799640"/>
    </source>
</evidence>
<keyword evidence="1" id="KW-0472">Membrane</keyword>